<dbReference type="Pfam" id="PF09848">
    <property type="entry name" value="SLFN-g3_helicase"/>
    <property type="match status" value="1"/>
</dbReference>
<dbReference type="SUPFAM" id="SSF52540">
    <property type="entry name" value="P-loop containing nucleoside triphosphate hydrolases"/>
    <property type="match status" value="1"/>
</dbReference>
<organism evidence="2 3">
    <name type="scientific">Microbulbifer taiwanensis</name>
    <dbReference type="NCBI Taxonomy" id="986746"/>
    <lineage>
        <taxon>Bacteria</taxon>
        <taxon>Pseudomonadati</taxon>
        <taxon>Pseudomonadota</taxon>
        <taxon>Gammaproteobacteria</taxon>
        <taxon>Cellvibrionales</taxon>
        <taxon>Microbulbiferaceae</taxon>
        <taxon>Microbulbifer</taxon>
    </lineage>
</organism>
<dbReference type="RefSeq" id="WP_226864699.1">
    <property type="nucleotide sequence ID" value="NZ_JACZFR010000012.1"/>
</dbReference>
<name>A0ABW1YML9_9GAMM</name>
<dbReference type="Gene3D" id="3.40.50.300">
    <property type="entry name" value="P-loop containing nucleotide triphosphate hydrolases"/>
    <property type="match status" value="1"/>
</dbReference>
<sequence>MNDRQVDSVGSIRRWMYGEKLENFLKQDPNSILGELLRQSVGDVEMTQRNAWDHQICIMKSFSLPENLVSGARIYFELTVPRLGRRADVVLIIRHIMFILEFKVGESAFNRSALDQVFNYALDFKNFHEPSHDINVIPILVSTDAPEQPFQLNTTSRKDGLVFPICSAPSQITDIIQEGLINFSAPSIDATAWEQGRYMPTPTIVEAARALYSGHDVKEIFRSDAGARNLTATTQTVDTIIEKSRNHCRKAICFITGVPGAGKTLVGLDLATRHLNPDSETYSVFLSGNGPLVAVLREALTRDRVEKASLTGMTIRKGEAKKEVEAFIQNVHHFRDEYLQDTGAPPEHVVLFDEAQRAWNLEQTSAFMRQKKGKSEFNQSEPEFLISCLDRHEDWSVVVCLVGSGQEINRGEGGIGEWFDAVLKRFQSWDIYLSPKLVEAEHSTGDKLQKVLDHKNTYVNENLHLATSMRSFRAENLSRFIREVLEFEIESAKATLAGLLVQYPILLTRDLSRAKEWLRKQARGSERFGIVASSQAERLKPHAIDVRVKTDPVKWFLAGKDDTRSSFYLEDVATEFQVQGLELDWACVVWDGDLRYSGDRWAHHQFRGSRWNRINKLERQRYLENAYRVLLTRARQGMVVVVPEGDDSDPTRSCDFYDPTYNYLESLGLQLL</sequence>
<proteinExistence type="predicted"/>
<evidence type="ECO:0000313" key="2">
    <source>
        <dbReference type="EMBL" id="MFC6633987.1"/>
    </source>
</evidence>
<accession>A0ABW1YML9</accession>
<evidence type="ECO:0000259" key="1">
    <source>
        <dbReference type="Pfam" id="PF09848"/>
    </source>
</evidence>
<keyword evidence="3" id="KW-1185">Reference proteome</keyword>
<evidence type="ECO:0000313" key="3">
    <source>
        <dbReference type="Proteomes" id="UP001596425"/>
    </source>
</evidence>
<dbReference type="InterPro" id="IPR027417">
    <property type="entry name" value="P-loop_NTPase"/>
</dbReference>
<feature type="domain" description="Schlafen group 3-like DNA/RNA helicase" evidence="1">
    <location>
        <begin position="250"/>
        <end position="643"/>
    </location>
</feature>
<comment type="caution">
    <text evidence="2">The sequence shown here is derived from an EMBL/GenBank/DDBJ whole genome shotgun (WGS) entry which is preliminary data.</text>
</comment>
<gene>
    <name evidence="2" type="ORF">ACFQBM_11865</name>
</gene>
<dbReference type="Proteomes" id="UP001596425">
    <property type="component" value="Unassembled WGS sequence"/>
</dbReference>
<dbReference type="InterPro" id="IPR018647">
    <property type="entry name" value="SLFN_3-like_DNA/RNA_helicase"/>
</dbReference>
<dbReference type="EMBL" id="JBHSVR010000001">
    <property type="protein sequence ID" value="MFC6633987.1"/>
    <property type="molecule type" value="Genomic_DNA"/>
</dbReference>
<reference evidence="3" key="1">
    <citation type="journal article" date="2019" name="Int. J. Syst. Evol. Microbiol.">
        <title>The Global Catalogue of Microorganisms (GCM) 10K type strain sequencing project: providing services to taxonomists for standard genome sequencing and annotation.</title>
        <authorList>
            <consortium name="The Broad Institute Genomics Platform"/>
            <consortium name="The Broad Institute Genome Sequencing Center for Infectious Disease"/>
            <person name="Wu L."/>
            <person name="Ma J."/>
        </authorList>
    </citation>
    <scope>NUCLEOTIDE SEQUENCE [LARGE SCALE GENOMIC DNA]</scope>
    <source>
        <strain evidence="3">CGMCC 1.13718</strain>
    </source>
</reference>
<protein>
    <submittedName>
        <fullName evidence="2">DUF2075 domain-containing protein</fullName>
    </submittedName>
</protein>